<protein>
    <submittedName>
        <fullName evidence="2">Phage tail protein</fullName>
    </submittedName>
</protein>
<dbReference type="EMBL" id="MAXA01000228">
    <property type="protein sequence ID" value="OHV25742.1"/>
    <property type="molecule type" value="Genomic_DNA"/>
</dbReference>
<proteinExistence type="predicted"/>
<sequence>MRGSVEGLDTPFSLAGGVPGVLLGAGAVGALLAAFDEVLAPVLATLDNVDAYLDPDLTPEDFLGWLAGWLGMAVDGGWPADRTRAVIRQLPEVLRWRGTPAGVAAAVRVLAGVEAEVTDSGGVNWSPRPQGELPGGRTPSLLVRVPQGSDLREVEAAVRSAKPAHVPHRVEVRPM</sequence>
<dbReference type="Proteomes" id="UP000179769">
    <property type="component" value="Unassembled WGS sequence"/>
</dbReference>
<dbReference type="NCBIfam" id="TIGR02242">
    <property type="entry name" value="tail_TIGR02242"/>
    <property type="match status" value="1"/>
</dbReference>
<accession>A0A1S1PY24</accession>
<dbReference type="InterPro" id="IPR006521">
    <property type="entry name" value="Tail_protein_I"/>
</dbReference>
<dbReference type="RefSeq" id="WP_071065204.1">
    <property type="nucleotide sequence ID" value="NZ_MAXA01000228.1"/>
</dbReference>
<name>A0A1S1PY24_9ACTN</name>
<keyword evidence="1" id="KW-0812">Transmembrane</keyword>
<dbReference type="OrthoDB" id="370073at2"/>
<dbReference type="Pfam" id="PF09684">
    <property type="entry name" value="Tail_P2_I"/>
    <property type="match status" value="1"/>
</dbReference>
<dbReference type="InterPro" id="IPR011748">
    <property type="entry name" value="Unchr_phage_tail-like"/>
</dbReference>
<organism evidence="2 3">
    <name type="scientific">Parafrankia soli</name>
    <dbReference type="NCBI Taxonomy" id="2599596"/>
    <lineage>
        <taxon>Bacteria</taxon>
        <taxon>Bacillati</taxon>
        <taxon>Actinomycetota</taxon>
        <taxon>Actinomycetes</taxon>
        <taxon>Frankiales</taxon>
        <taxon>Frankiaceae</taxon>
        <taxon>Parafrankia</taxon>
    </lineage>
</organism>
<keyword evidence="3" id="KW-1185">Reference proteome</keyword>
<keyword evidence="1" id="KW-1133">Transmembrane helix</keyword>
<comment type="caution">
    <text evidence="2">The sequence shown here is derived from an EMBL/GenBank/DDBJ whole genome shotgun (WGS) entry which is preliminary data.</text>
</comment>
<keyword evidence="1" id="KW-0472">Membrane</keyword>
<evidence type="ECO:0000256" key="1">
    <source>
        <dbReference type="SAM" id="Phobius"/>
    </source>
</evidence>
<feature type="transmembrane region" description="Helical" evidence="1">
    <location>
        <begin position="12"/>
        <end position="35"/>
    </location>
</feature>
<dbReference type="AlphaFoldDB" id="A0A1S1PY24"/>
<evidence type="ECO:0000313" key="2">
    <source>
        <dbReference type="EMBL" id="OHV25742.1"/>
    </source>
</evidence>
<reference evidence="3" key="1">
    <citation type="submission" date="2016-07" db="EMBL/GenBank/DDBJ databases">
        <title>Frankia sp. NRRL B-16219 Genome sequencing.</title>
        <authorList>
            <person name="Ghodhbane-Gtari F."/>
            <person name="Swanson E."/>
            <person name="Gueddou A."/>
            <person name="Louati M."/>
            <person name="Nouioui I."/>
            <person name="Hezbri K."/>
            <person name="Abebe-Akele F."/>
            <person name="Simpson S."/>
            <person name="Morris K."/>
            <person name="Thomas K."/>
            <person name="Gtari M."/>
            <person name="Tisa L.S."/>
        </authorList>
    </citation>
    <scope>NUCLEOTIDE SEQUENCE [LARGE SCALE GENOMIC DNA]</scope>
    <source>
        <strain evidence="3">NRRL B-16219</strain>
    </source>
</reference>
<evidence type="ECO:0000313" key="3">
    <source>
        <dbReference type="Proteomes" id="UP000179769"/>
    </source>
</evidence>
<gene>
    <name evidence="2" type="ORF">BBK14_21665</name>
</gene>